<evidence type="ECO:0000256" key="1">
    <source>
        <dbReference type="SAM" id="MobiDB-lite"/>
    </source>
</evidence>
<evidence type="ECO:0000313" key="2">
    <source>
        <dbReference type="EMBL" id="GIL92807.1"/>
    </source>
</evidence>
<feature type="non-terminal residue" evidence="2">
    <location>
        <position position="300"/>
    </location>
</feature>
<dbReference type="EMBL" id="BNCP01000083">
    <property type="protein sequence ID" value="GIL92807.1"/>
    <property type="molecule type" value="Genomic_DNA"/>
</dbReference>
<sequence length="300" mass="31550">PFVAVCAAADPCMSVEAAKAGSEIGFVTLIRPTTAAGGDDSDGRDDSSSSDSSSGYSQRLQIPGVSYPHGVFVLTTSDGSGDGYSMEVCTRVPSSATCADFFGVMYILRPADALPSEADLDSDMYGAVHADMVWSSSLAQLAATASDSSAAVLTSGCYPPPGFDERQKAVVFSWSWDFSVLPPSLASTGFVAVYRRYPMKKMIPGSYVLKFGKPAKVDLAAIVRFVDGNPDVKGTTAAVREVVGTVENTTLVIPDGIVSDVTFMFWVPALEQMNNIPQLSAAITLLWRPSPPSPPPSPPP</sequence>
<feature type="region of interest" description="Disordered" evidence="1">
    <location>
        <begin position="35"/>
        <end position="62"/>
    </location>
</feature>
<name>A0A8J4D375_9CHLO</name>
<dbReference type="OrthoDB" id="545273at2759"/>
<keyword evidence="3" id="KW-1185">Reference proteome</keyword>
<proteinExistence type="predicted"/>
<comment type="caution">
    <text evidence="2">The sequence shown here is derived from an EMBL/GenBank/DDBJ whole genome shotgun (WGS) entry which is preliminary data.</text>
</comment>
<accession>A0A8J4D375</accession>
<protein>
    <submittedName>
        <fullName evidence="2">Uncharacterized protein</fullName>
    </submittedName>
</protein>
<organism evidence="2 3">
    <name type="scientific">Volvox reticuliferus</name>
    <dbReference type="NCBI Taxonomy" id="1737510"/>
    <lineage>
        <taxon>Eukaryota</taxon>
        <taxon>Viridiplantae</taxon>
        <taxon>Chlorophyta</taxon>
        <taxon>core chlorophytes</taxon>
        <taxon>Chlorophyceae</taxon>
        <taxon>CS clade</taxon>
        <taxon>Chlamydomonadales</taxon>
        <taxon>Volvocaceae</taxon>
        <taxon>Volvox</taxon>
    </lineage>
</organism>
<dbReference type="AlphaFoldDB" id="A0A8J4D375"/>
<gene>
    <name evidence="2" type="ORF">Vretifemale_20286</name>
</gene>
<reference evidence="2" key="1">
    <citation type="journal article" date="2021" name="Proc. Natl. Acad. Sci. U.S.A.">
        <title>Three genomes in the algal genus Volvox reveal the fate of a haploid sex-determining region after a transition to homothallism.</title>
        <authorList>
            <person name="Yamamoto K."/>
            <person name="Hamaji T."/>
            <person name="Kawai-Toyooka H."/>
            <person name="Matsuzaki R."/>
            <person name="Takahashi F."/>
            <person name="Nishimura Y."/>
            <person name="Kawachi M."/>
            <person name="Noguchi H."/>
            <person name="Minakuchi Y."/>
            <person name="Umen J.G."/>
            <person name="Toyoda A."/>
            <person name="Nozaki H."/>
        </authorList>
    </citation>
    <scope>NUCLEOTIDE SEQUENCE</scope>
    <source>
        <strain evidence="2">NIES-3786</strain>
    </source>
</reference>
<dbReference type="Proteomes" id="UP000747110">
    <property type="component" value="Unassembled WGS sequence"/>
</dbReference>
<evidence type="ECO:0000313" key="3">
    <source>
        <dbReference type="Proteomes" id="UP000747110"/>
    </source>
</evidence>
<feature type="non-terminal residue" evidence="2">
    <location>
        <position position="1"/>
    </location>
</feature>